<evidence type="ECO:0000256" key="3">
    <source>
        <dbReference type="ARBA" id="ARBA00006559"/>
    </source>
</evidence>
<feature type="compositionally biased region" description="Basic and acidic residues" evidence="11">
    <location>
        <begin position="18"/>
        <end position="28"/>
    </location>
</feature>
<reference evidence="14 15" key="1">
    <citation type="submission" date="2015-07" db="EMBL/GenBank/DDBJ databases">
        <title>The genome of Melipona quadrifasciata.</title>
        <authorList>
            <person name="Pan H."/>
            <person name="Kapheim K."/>
        </authorList>
    </citation>
    <scope>NUCLEOTIDE SEQUENCE [LARGE SCALE GENOMIC DNA]</scope>
    <source>
        <strain evidence="14">0111107301</strain>
        <tissue evidence="14">Whole body</tissue>
    </source>
</reference>
<keyword evidence="15" id="KW-1185">Reference proteome</keyword>
<protein>
    <recommendedName>
        <fullName evidence="4">DNA topoisomerase (ATP-hydrolyzing)</fullName>
        <ecNumber evidence="4">5.6.2.2</ecNumber>
    </recommendedName>
</protein>
<evidence type="ECO:0000313" key="15">
    <source>
        <dbReference type="Proteomes" id="UP000053105"/>
    </source>
</evidence>
<dbReference type="Pfam" id="PF04406">
    <property type="entry name" value="TP6A_N"/>
    <property type="match status" value="1"/>
</dbReference>
<evidence type="ECO:0000256" key="9">
    <source>
        <dbReference type="ARBA" id="ARBA00023235"/>
    </source>
</evidence>
<dbReference type="EMBL" id="KQ435803">
    <property type="protein sequence ID" value="KOX73170.1"/>
    <property type="molecule type" value="Genomic_DNA"/>
</dbReference>
<keyword evidence="6" id="KW-0460">Magnesium</keyword>
<dbReference type="SUPFAM" id="SSF56726">
    <property type="entry name" value="DNA topoisomerase IV, alpha subunit"/>
    <property type="match status" value="1"/>
</dbReference>
<evidence type="ECO:0000256" key="1">
    <source>
        <dbReference type="ARBA" id="ARBA00000185"/>
    </source>
</evidence>
<dbReference type="GO" id="GO:0005524">
    <property type="term" value="F:ATP binding"/>
    <property type="evidence" value="ECO:0007669"/>
    <property type="project" value="InterPro"/>
</dbReference>
<dbReference type="PANTHER" id="PTHR10848:SF0">
    <property type="entry name" value="MEIOTIC RECOMBINATION PROTEIN SPO11"/>
    <property type="match status" value="1"/>
</dbReference>
<evidence type="ECO:0000256" key="8">
    <source>
        <dbReference type="ARBA" id="ARBA00023125"/>
    </source>
</evidence>
<feature type="region of interest" description="Disordered" evidence="11">
    <location>
        <begin position="1"/>
        <end position="29"/>
    </location>
</feature>
<dbReference type="InterPro" id="IPR034136">
    <property type="entry name" value="TOPRIM_Topo6A/Spo11"/>
</dbReference>
<sequence>MSQMNKNTKAGFQIIDSQTRDTEEKKVDVPAVDNTESRKQLIARIEQVTSSVIQQICSGRLPQLSNSLSENCTPADTQQDDDDFVSEFHEEPDQNFDETERNETRTVANFGTKRGKDRFALMMIVMSTAHRLLITNSTVTRRSLYYDLKNDRTSNLVAEQRYLDQAVHHVANLLNCSPWELNLLPTSKGLVAGELTLTLSGNRVIDCTVPGGALIPHVVPNLISVRTTAKMVLIVEKDAVFQKLLEDDCTSSLSCILITGKGYPDVATRMLVKLLSEKLELPVYIIVDADPFGVDIMCVYRLSFENPEDFEYQVSTTCLKLPSGNNTLPKAYRYPYALLPRMQLTVIEPIRDRIHSDATLEHVLLATQHHGSHVAAVTPTPHTHPRDVQVLQSLQQVPQHGQLILNLDAADSPEQIPFPLTPGTAHVQPDVHYVVVAGHINLCYVTGCDEVIIKLWVIPQCELSRILRQIESKPIRFD</sequence>
<dbReference type="Gene3D" id="3.40.1360.10">
    <property type="match status" value="1"/>
</dbReference>
<accession>A0A0M8ZXK3</accession>
<dbReference type="PROSITE" id="PS52041">
    <property type="entry name" value="TOPO_IIB"/>
    <property type="match status" value="1"/>
</dbReference>
<dbReference type="InterPro" id="IPR036388">
    <property type="entry name" value="WH-like_DNA-bd_sf"/>
</dbReference>
<gene>
    <name evidence="14" type="ORF">WN51_14657</name>
</gene>
<dbReference type="InterPro" id="IPR036078">
    <property type="entry name" value="Spo11/TopoVI_A_sf"/>
</dbReference>
<evidence type="ECO:0000256" key="7">
    <source>
        <dbReference type="ARBA" id="ARBA00023029"/>
    </source>
</evidence>
<evidence type="ECO:0000256" key="5">
    <source>
        <dbReference type="ARBA" id="ARBA00022723"/>
    </source>
</evidence>
<feature type="active site" description="O-(5'-phospho-DNA)-tyrosine intermediate" evidence="10">
    <location>
        <position position="146"/>
    </location>
</feature>
<feature type="domain" description="Spo11/DNA topoisomerase VI subunit A N-terminal" evidence="12">
    <location>
        <begin position="118"/>
        <end position="182"/>
    </location>
</feature>
<keyword evidence="9 10" id="KW-0413">Isomerase</keyword>
<dbReference type="STRING" id="166423.A0A0M8ZXK3"/>
<keyword evidence="5" id="KW-0479">Metal-binding</keyword>
<keyword evidence="7 10" id="KW-0799">Topoisomerase</keyword>
<dbReference type="GO" id="GO:0003918">
    <property type="term" value="F:DNA topoisomerase type II (double strand cut, ATP-hydrolyzing) activity"/>
    <property type="evidence" value="ECO:0007669"/>
    <property type="project" value="UniProtKB-UniRule"/>
</dbReference>
<dbReference type="InterPro" id="IPR002815">
    <property type="entry name" value="Spo11/TopoVI_A"/>
</dbReference>
<dbReference type="AlphaFoldDB" id="A0A0M8ZXK3"/>
<comment type="cofactor">
    <cofactor evidence="2">
        <name>Mg(2+)</name>
        <dbReference type="ChEBI" id="CHEBI:18420"/>
    </cofactor>
</comment>
<dbReference type="InterPro" id="IPR013049">
    <property type="entry name" value="Spo11/TopoVI_A_N"/>
</dbReference>
<evidence type="ECO:0000313" key="14">
    <source>
        <dbReference type="EMBL" id="KOX73170.1"/>
    </source>
</evidence>
<comment type="catalytic activity">
    <reaction evidence="1 10">
        <text>ATP-dependent breakage, passage and rejoining of double-stranded DNA.</text>
        <dbReference type="EC" id="5.6.2.2"/>
    </reaction>
</comment>
<dbReference type="EC" id="5.6.2.2" evidence="4"/>
<name>A0A0M8ZXK3_9HYME</name>
<dbReference type="CDD" id="cd00223">
    <property type="entry name" value="TOPRIM_TopoIIB_SPO"/>
    <property type="match status" value="1"/>
</dbReference>
<feature type="compositionally biased region" description="Polar residues" evidence="11">
    <location>
        <begin position="1"/>
        <end position="10"/>
    </location>
</feature>
<dbReference type="Gene3D" id="1.10.10.10">
    <property type="entry name" value="Winged helix-like DNA-binding domain superfamily/Winged helix DNA-binding domain"/>
    <property type="match status" value="1"/>
</dbReference>
<proteinExistence type="inferred from homology"/>
<feature type="domain" description="Topoisomerase 6 subunit A/Spo11 TOPRIM" evidence="13">
    <location>
        <begin position="231"/>
        <end position="303"/>
    </location>
</feature>
<dbReference type="PANTHER" id="PTHR10848">
    <property type="entry name" value="MEIOTIC RECOMBINATION PROTEIN SPO11"/>
    <property type="match status" value="1"/>
</dbReference>
<dbReference type="GO" id="GO:0042138">
    <property type="term" value="P:meiotic DNA double-strand break formation"/>
    <property type="evidence" value="ECO:0007669"/>
    <property type="project" value="TreeGrafter"/>
</dbReference>
<dbReference type="GO" id="GO:0046872">
    <property type="term" value="F:metal ion binding"/>
    <property type="evidence" value="ECO:0007669"/>
    <property type="project" value="UniProtKB-KW"/>
</dbReference>
<dbReference type="Pfam" id="PF21180">
    <property type="entry name" value="TOP6A-Spo11_Toprim"/>
    <property type="match status" value="1"/>
</dbReference>
<evidence type="ECO:0000259" key="12">
    <source>
        <dbReference type="Pfam" id="PF04406"/>
    </source>
</evidence>
<evidence type="ECO:0000256" key="2">
    <source>
        <dbReference type="ARBA" id="ARBA00001946"/>
    </source>
</evidence>
<evidence type="ECO:0000256" key="4">
    <source>
        <dbReference type="ARBA" id="ARBA00012895"/>
    </source>
</evidence>
<evidence type="ECO:0000256" key="6">
    <source>
        <dbReference type="ARBA" id="ARBA00022842"/>
    </source>
</evidence>
<dbReference type="PRINTS" id="PR01550">
    <property type="entry name" value="TOP6AFAMILY"/>
</dbReference>
<dbReference type="GO" id="GO:0000706">
    <property type="term" value="P:meiotic DNA double-strand break processing"/>
    <property type="evidence" value="ECO:0007669"/>
    <property type="project" value="TreeGrafter"/>
</dbReference>
<dbReference type="Proteomes" id="UP000053105">
    <property type="component" value="Unassembled WGS sequence"/>
</dbReference>
<comment type="similarity">
    <text evidence="3 10">Belongs to the TOP6A family.</text>
</comment>
<dbReference type="GO" id="GO:0007131">
    <property type="term" value="P:reciprocal meiotic recombination"/>
    <property type="evidence" value="ECO:0007669"/>
    <property type="project" value="TreeGrafter"/>
</dbReference>
<evidence type="ECO:0000256" key="10">
    <source>
        <dbReference type="PROSITE-ProRule" id="PRU01385"/>
    </source>
</evidence>
<dbReference type="OrthoDB" id="5377392at2759"/>
<keyword evidence="8 10" id="KW-0238">DNA-binding</keyword>
<dbReference type="GO" id="GO:0003677">
    <property type="term" value="F:DNA binding"/>
    <property type="evidence" value="ECO:0007669"/>
    <property type="project" value="UniProtKB-UniRule"/>
</dbReference>
<evidence type="ECO:0000259" key="13">
    <source>
        <dbReference type="Pfam" id="PF21180"/>
    </source>
</evidence>
<evidence type="ECO:0000256" key="11">
    <source>
        <dbReference type="SAM" id="MobiDB-lite"/>
    </source>
</evidence>
<organism evidence="14 15">
    <name type="scientific">Melipona quadrifasciata</name>
    <dbReference type="NCBI Taxonomy" id="166423"/>
    <lineage>
        <taxon>Eukaryota</taxon>
        <taxon>Metazoa</taxon>
        <taxon>Ecdysozoa</taxon>
        <taxon>Arthropoda</taxon>
        <taxon>Hexapoda</taxon>
        <taxon>Insecta</taxon>
        <taxon>Pterygota</taxon>
        <taxon>Neoptera</taxon>
        <taxon>Endopterygota</taxon>
        <taxon>Hymenoptera</taxon>
        <taxon>Apocrita</taxon>
        <taxon>Aculeata</taxon>
        <taxon>Apoidea</taxon>
        <taxon>Anthophila</taxon>
        <taxon>Apidae</taxon>
        <taxon>Melipona</taxon>
    </lineage>
</organism>
<dbReference type="GO" id="GO:0000228">
    <property type="term" value="C:nuclear chromosome"/>
    <property type="evidence" value="ECO:0007669"/>
    <property type="project" value="TreeGrafter"/>
</dbReference>